<dbReference type="SMART" id="SM00290">
    <property type="entry name" value="ZnF_UBP"/>
    <property type="match status" value="1"/>
</dbReference>
<protein>
    <recommendedName>
        <fullName evidence="10">RING-10 protein</fullName>
    </recommendedName>
</protein>
<dbReference type="Pfam" id="PF07576">
    <property type="entry name" value="BRAP2"/>
    <property type="match status" value="1"/>
</dbReference>
<accession>A0A9P8TFR4</accession>
<dbReference type="PROSITE" id="PS50271">
    <property type="entry name" value="ZF_UBP"/>
    <property type="match status" value="1"/>
</dbReference>
<dbReference type="Proteomes" id="UP000788993">
    <property type="component" value="Unassembled WGS sequence"/>
</dbReference>
<dbReference type="GO" id="GO:0008270">
    <property type="term" value="F:zinc ion binding"/>
    <property type="evidence" value="ECO:0007669"/>
    <property type="project" value="UniProtKB-KW"/>
</dbReference>
<dbReference type="Pfam" id="PF02148">
    <property type="entry name" value="zf-UBP"/>
    <property type="match status" value="1"/>
</dbReference>
<dbReference type="SUPFAM" id="SSF57850">
    <property type="entry name" value="RING/U-box"/>
    <property type="match status" value="2"/>
</dbReference>
<dbReference type="PANTHER" id="PTHR24007">
    <property type="entry name" value="BRCA1-ASSOCIATED PROTEIN"/>
    <property type="match status" value="1"/>
</dbReference>
<dbReference type="CDD" id="cd12717">
    <property type="entry name" value="RRM_ETP1"/>
    <property type="match status" value="1"/>
</dbReference>
<sequence length="594" mass="68061">MDGNFYSSYTILFDLFKPDQLIGEVFLHGESSVKAAEYLGVLDKKHLVNFGEDLFAEPWTNLVFANKDIFTELPKKSVTSGDLISSLNSLTPSETLIEQKVKALKLRDTNKIDYRFSRVEVEVVDMNSIDLQANEPLKAKLLGYGVIRLFRDRDDIQNEEEETKTTGDETMVAILGVPFYFSASDLLLGFFDTNVRNQVSHFRLIRTQAPNRFMVLMKFKDAAHARDFVDSYNGRPFNSMEPETCQVVFIKEILFRPNKHDTDTLSTIPYLLDDPFTSSNTAPSSSSQLIELASCPVCLERLDSSVTGLLTIPCQHTFHCQCLSKWKDDSCPVCRYSAKFDARRNRQADQEERCLVCGTSENLWICLICGNIGCGRYDLGHAIDHYNETSHCFAMEATSQRVWDYAGDNYVHRLVQNEADGKLVELPIHSGKERDSSSSGNEDKVEKIGFEYSKMLIAQLESQREFYEMKLEEASNRVLLANENIHAMREQLHELQLSFAKVKTEKTENSKKQRDLVLEKKYKEEVTLNEALSEKVDYLTKENQELKAQNAELQEQVNDIMFYLESQEKFKNAPDEVKEGKIITRPSRKAKKKR</sequence>
<dbReference type="CDD" id="cd16457">
    <property type="entry name" value="RING-H2_BRAP2"/>
    <property type="match status" value="1"/>
</dbReference>
<dbReference type="InterPro" id="IPR013083">
    <property type="entry name" value="Znf_RING/FYVE/PHD"/>
</dbReference>
<proteinExistence type="predicted"/>
<evidence type="ECO:0000313" key="9">
    <source>
        <dbReference type="Proteomes" id="UP000788993"/>
    </source>
</evidence>
<evidence type="ECO:0008006" key="10">
    <source>
        <dbReference type="Google" id="ProtNLM"/>
    </source>
</evidence>
<dbReference type="GO" id="GO:0005737">
    <property type="term" value="C:cytoplasm"/>
    <property type="evidence" value="ECO:0007669"/>
    <property type="project" value="TreeGrafter"/>
</dbReference>
<dbReference type="EMBL" id="JAEUBD010000095">
    <property type="protein sequence ID" value="KAH3677913.1"/>
    <property type="molecule type" value="Genomic_DNA"/>
</dbReference>
<dbReference type="InterPro" id="IPR047243">
    <property type="entry name" value="RING-H2_BRAP2"/>
</dbReference>
<dbReference type="GO" id="GO:0007265">
    <property type="term" value="P:Ras protein signal transduction"/>
    <property type="evidence" value="ECO:0007669"/>
    <property type="project" value="TreeGrafter"/>
</dbReference>
<reference evidence="8" key="2">
    <citation type="submission" date="2021-01" db="EMBL/GenBank/DDBJ databases">
        <authorList>
            <person name="Schikora-Tamarit M.A."/>
        </authorList>
    </citation>
    <scope>NUCLEOTIDE SEQUENCE</scope>
    <source>
        <strain evidence="8">NCAIM Y.01608</strain>
    </source>
</reference>
<name>A0A9P8TFR4_9ASCO</name>
<evidence type="ECO:0000259" key="6">
    <source>
        <dbReference type="PROSITE" id="PS50089"/>
    </source>
</evidence>
<feature type="domain" description="UBP-type" evidence="7">
    <location>
        <begin position="332"/>
        <end position="430"/>
    </location>
</feature>
<dbReference type="InterPro" id="IPR034931">
    <property type="entry name" value="ETP1_RRM"/>
</dbReference>
<organism evidence="8 9">
    <name type="scientific">Ogataea polymorpha</name>
    <dbReference type="NCBI Taxonomy" id="460523"/>
    <lineage>
        <taxon>Eukaryota</taxon>
        <taxon>Fungi</taxon>
        <taxon>Dikarya</taxon>
        <taxon>Ascomycota</taxon>
        <taxon>Saccharomycotina</taxon>
        <taxon>Pichiomycetes</taxon>
        <taxon>Pichiales</taxon>
        <taxon>Pichiaceae</taxon>
        <taxon>Ogataea</taxon>
    </lineage>
</organism>
<evidence type="ECO:0000256" key="4">
    <source>
        <dbReference type="PROSITE-ProRule" id="PRU00502"/>
    </source>
</evidence>
<keyword evidence="9" id="KW-1185">Reference proteome</keyword>
<evidence type="ECO:0000256" key="5">
    <source>
        <dbReference type="SAM" id="Coils"/>
    </source>
</evidence>
<feature type="domain" description="RING-type" evidence="6">
    <location>
        <begin position="295"/>
        <end position="335"/>
    </location>
</feature>
<feature type="coiled-coil region" evidence="5">
    <location>
        <begin position="529"/>
        <end position="559"/>
    </location>
</feature>
<keyword evidence="1" id="KW-0479">Metal-binding</keyword>
<dbReference type="AlphaFoldDB" id="A0A9P8TFR4"/>
<dbReference type="PANTHER" id="PTHR24007:SF7">
    <property type="entry name" value="BRCA1-ASSOCIATED PROTEIN"/>
    <property type="match status" value="1"/>
</dbReference>
<feature type="coiled-coil region" evidence="5">
    <location>
        <begin position="457"/>
        <end position="491"/>
    </location>
</feature>
<evidence type="ECO:0000313" key="8">
    <source>
        <dbReference type="EMBL" id="KAH3677913.1"/>
    </source>
</evidence>
<dbReference type="Gene3D" id="3.30.40.10">
    <property type="entry name" value="Zinc/RING finger domain, C3HC4 (zinc finger)"/>
    <property type="match status" value="2"/>
</dbReference>
<comment type="caution">
    <text evidence="8">The sequence shown here is derived from an EMBL/GenBank/DDBJ whole genome shotgun (WGS) entry which is preliminary data.</text>
</comment>
<dbReference type="GO" id="GO:0016567">
    <property type="term" value="P:protein ubiquitination"/>
    <property type="evidence" value="ECO:0007669"/>
    <property type="project" value="TreeGrafter"/>
</dbReference>
<dbReference type="Pfam" id="PF13639">
    <property type="entry name" value="zf-RING_2"/>
    <property type="match status" value="1"/>
</dbReference>
<dbReference type="GO" id="GO:0061630">
    <property type="term" value="F:ubiquitin protein ligase activity"/>
    <property type="evidence" value="ECO:0007669"/>
    <property type="project" value="TreeGrafter"/>
</dbReference>
<keyword evidence="5" id="KW-0175">Coiled coil</keyword>
<evidence type="ECO:0000256" key="1">
    <source>
        <dbReference type="ARBA" id="ARBA00022723"/>
    </source>
</evidence>
<dbReference type="OrthoDB" id="273556at2759"/>
<reference evidence="8" key="1">
    <citation type="journal article" date="2021" name="Open Biol.">
        <title>Shared evolutionary footprints suggest mitochondrial oxidative damage underlies multiple complex I losses in fungi.</title>
        <authorList>
            <person name="Schikora-Tamarit M.A."/>
            <person name="Marcet-Houben M."/>
            <person name="Nosek J."/>
            <person name="Gabaldon T."/>
        </authorList>
    </citation>
    <scope>NUCLEOTIDE SEQUENCE</scope>
    <source>
        <strain evidence="8">NCAIM Y.01608</strain>
    </source>
</reference>
<keyword evidence="2 4" id="KW-0863">Zinc-finger</keyword>
<dbReference type="InterPro" id="IPR001607">
    <property type="entry name" value="Znf_UBP"/>
</dbReference>
<evidence type="ECO:0000256" key="2">
    <source>
        <dbReference type="ARBA" id="ARBA00022771"/>
    </source>
</evidence>
<gene>
    <name evidence="8" type="ORF">OGATHE_000567</name>
</gene>
<dbReference type="InterPro" id="IPR011422">
    <property type="entry name" value="BRAP2/ETP1_RRM"/>
</dbReference>
<dbReference type="InterPro" id="IPR001841">
    <property type="entry name" value="Znf_RING"/>
</dbReference>
<dbReference type="SMART" id="SM00184">
    <property type="entry name" value="RING"/>
    <property type="match status" value="1"/>
</dbReference>
<dbReference type="CDD" id="cd14686">
    <property type="entry name" value="bZIP"/>
    <property type="match status" value="1"/>
</dbReference>
<keyword evidence="3" id="KW-0862">Zinc</keyword>
<dbReference type="PROSITE" id="PS50089">
    <property type="entry name" value="ZF_RING_2"/>
    <property type="match status" value="1"/>
</dbReference>
<evidence type="ECO:0000256" key="3">
    <source>
        <dbReference type="ARBA" id="ARBA00022833"/>
    </source>
</evidence>
<evidence type="ECO:0000259" key="7">
    <source>
        <dbReference type="PROSITE" id="PS50271"/>
    </source>
</evidence>